<accession>A0A1H6DY18</accession>
<sequence length="209" mass="22673">MPLWTVVPGKHRPQWTVKGIRVTRTDLNPTAASLLGFLHAGEASGYELLGVAEVFIGDFWSLTRSQVYRELAALERRGLVVAGATGTRSRRPYTLTDAGREEFAAWVAEPPDTEQIRYPLLLTLAFGAFLDTGTLLGYVEQHRGTHRGRLAGYLDTEAQGGLDPYQRATLRFGIHYERAALAWMDELPAILADPAGAAGVHAGEAGATG</sequence>
<dbReference type="Proteomes" id="UP000236754">
    <property type="component" value="Unassembled WGS sequence"/>
</dbReference>
<feature type="domain" description="Transcription regulator PadR N-terminal" evidence="1">
    <location>
        <begin position="34"/>
        <end position="104"/>
    </location>
</feature>
<dbReference type="AlphaFoldDB" id="A0A1H6DY18"/>
<dbReference type="PANTHER" id="PTHR43252">
    <property type="entry name" value="TRANSCRIPTIONAL REGULATOR YQJI"/>
    <property type="match status" value="1"/>
</dbReference>
<proteinExistence type="predicted"/>
<dbReference type="InterPro" id="IPR036388">
    <property type="entry name" value="WH-like_DNA-bd_sf"/>
</dbReference>
<gene>
    <name evidence="3" type="ORF">SAMN05216223_120152</name>
</gene>
<name>A0A1H6DY18_9ACTN</name>
<dbReference type="OrthoDB" id="3186544at2"/>
<dbReference type="InterPro" id="IPR005149">
    <property type="entry name" value="Tscrpt_reg_PadR_N"/>
</dbReference>
<evidence type="ECO:0000313" key="4">
    <source>
        <dbReference type="Proteomes" id="UP000236754"/>
    </source>
</evidence>
<dbReference type="Pfam" id="PF10400">
    <property type="entry name" value="Vir_act_alpha_C"/>
    <property type="match status" value="1"/>
</dbReference>
<dbReference type="Gene3D" id="6.10.140.190">
    <property type="match status" value="1"/>
</dbReference>
<reference evidence="3 4" key="1">
    <citation type="submission" date="2016-10" db="EMBL/GenBank/DDBJ databases">
        <authorList>
            <person name="de Groot N.N."/>
        </authorList>
    </citation>
    <scope>NUCLEOTIDE SEQUENCE [LARGE SCALE GENOMIC DNA]</scope>
    <source>
        <strain evidence="3 4">CGMCC 4.2023</strain>
    </source>
</reference>
<dbReference type="PANTHER" id="PTHR43252:SF2">
    <property type="entry name" value="TRANSCRIPTION REGULATOR, PADR-LIKE FAMILY"/>
    <property type="match status" value="1"/>
</dbReference>
<evidence type="ECO:0000313" key="3">
    <source>
        <dbReference type="EMBL" id="SEG89646.1"/>
    </source>
</evidence>
<dbReference type="InterPro" id="IPR018309">
    <property type="entry name" value="Tscrpt_reg_PadR_C"/>
</dbReference>
<dbReference type="InterPro" id="IPR036390">
    <property type="entry name" value="WH_DNA-bd_sf"/>
</dbReference>
<organism evidence="3 4">
    <name type="scientific">Actinacidiphila yanglinensis</name>
    <dbReference type="NCBI Taxonomy" id="310779"/>
    <lineage>
        <taxon>Bacteria</taxon>
        <taxon>Bacillati</taxon>
        <taxon>Actinomycetota</taxon>
        <taxon>Actinomycetes</taxon>
        <taxon>Kitasatosporales</taxon>
        <taxon>Streptomycetaceae</taxon>
        <taxon>Actinacidiphila</taxon>
    </lineage>
</organism>
<protein>
    <submittedName>
        <fullName evidence="3">Transcriptional regulator, PadR family</fullName>
    </submittedName>
</protein>
<dbReference type="SUPFAM" id="SSF46785">
    <property type="entry name" value="Winged helix' DNA-binding domain"/>
    <property type="match status" value="1"/>
</dbReference>
<dbReference type="Gene3D" id="1.10.10.10">
    <property type="entry name" value="Winged helix-like DNA-binding domain superfamily/Winged helix DNA-binding domain"/>
    <property type="match status" value="1"/>
</dbReference>
<evidence type="ECO:0000259" key="1">
    <source>
        <dbReference type="Pfam" id="PF03551"/>
    </source>
</evidence>
<keyword evidence="4" id="KW-1185">Reference proteome</keyword>
<feature type="domain" description="Transcription regulator PadR C-terminal" evidence="2">
    <location>
        <begin position="116"/>
        <end position="191"/>
    </location>
</feature>
<dbReference type="EMBL" id="FNVU01000020">
    <property type="protein sequence ID" value="SEG89646.1"/>
    <property type="molecule type" value="Genomic_DNA"/>
</dbReference>
<dbReference type="Pfam" id="PF03551">
    <property type="entry name" value="PadR"/>
    <property type="match status" value="1"/>
</dbReference>
<evidence type="ECO:0000259" key="2">
    <source>
        <dbReference type="Pfam" id="PF10400"/>
    </source>
</evidence>